<organism evidence="2 3">
    <name type="scientific">Candidatus Roizmanbacteria bacterium RIFCSPHIGHO2_02_FULL_38_11</name>
    <dbReference type="NCBI Taxonomy" id="1802039"/>
    <lineage>
        <taxon>Bacteria</taxon>
        <taxon>Candidatus Roizmaniibacteriota</taxon>
    </lineage>
</organism>
<comment type="caution">
    <text evidence="2">The sequence shown here is derived from an EMBL/GenBank/DDBJ whole genome shotgun (WGS) entry which is preliminary data.</text>
</comment>
<gene>
    <name evidence="2" type="ORF">A3C25_02385</name>
</gene>
<protein>
    <recommendedName>
        <fullName evidence="1">Glycosyl transferase family 1 domain-containing protein</fullName>
    </recommendedName>
</protein>
<dbReference type="Pfam" id="PF00534">
    <property type="entry name" value="Glycos_transf_1"/>
    <property type="match status" value="1"/>
</dbReference>
<dbReference type="AlphaFoldDB" id="A0A1F7H1C0"/>
<proteinExistence type="predicted"/>
<sequence>MKVAVAHFRIGLTDGVSLQIEERVRILNDLGHDIVFIAGTSSPIADLRIPYFEYKTLNEIVSLQDQIFQNGIFPVGSLVEQIADEIGKKLDDFWQKEKFSHIFIHNIFSLPVCLPATLAFYNFLKNHPDLVGVAVHHDFWWDPARIKKFEVRSSKLEKFLENYFPPELPNLTHTTISTWERQELKKRRGINSEVITDTYDFEQKAWIKNESNKNFLKDVGLTGKELILLLASRVRPRKGIEIGIEFTSLLKQTRKVVLLLPNDYSDMEKEYVEKLKRLAADLNVDVCWIQNWVGSEEEKKNGLKKYSLWDTYVFSDIVLYPSLWEGFGNQFLEAVFAKKPIVVYEYEVFKTDIKKAGFQVISLGDKYLIGENGLAKISLAKYSAATRQTQVLLSDKEKYNRMIEDNFAIGKRRFDTKSVLKKHLEKLLQT</sequence>
<dbReference type="PANTHER" id="PTHR12526">
    <property type="entry name" value="GLYCOSYLTRANSFERASE"/>
    <property type="match status" value="1"/>
</dbReference>
<dbReference type="CDD" id="cd03801">
    <property type="entry name" value="GT4_PimA-like"/>
    <property type="match status" value="1"/>
</dbReference>
<name>A0A1F7H1C0_9BACT</name>
<feature type="domain" description="Glycosyl transferase family 1" evidence="1">
    <location>
        <begin position="216"/>
        <end position="357"/>
    </location>
</feature>
<dbReference type="GO" id="GO:0016757">
    <property type="term" value="F:glycosyltransferase activity"/>
    <property type="evidence" value="ECO:0007669"/>
    <property type="project" value="InterPro"/>
</dbReference>
<dbReference type="InterPro" id="IPR001296">
    <property type="entry name" value="Glyco_trans_1"/>
</dbReference>
<dbReference type="PANTHER" id="PTHR12526:SF628">
    <property type="entry name" value="MANNOSYLGLUCOSYLGLYCERATE SYNTHASE"/>
    <property type="match status" value="1"/>
</dbReference>
<evidence type="ECO:0000313" key="2">
    <source>
        <dbReference type="EMBL" id="OGK24915.1"/>
    </source>
</evidence>
<accession>A0A1F7H1C0</accession>
<dbReference type="EMBL" id="MFZO01000023">
    <property type="protein sequence ID" value="OGK24915.1"/>
    <property type="molecule type" value="Genomic_DNA"/>
</dbReference>
<dbReference type="Proteomes" id="UP000177913">
    <property type="component" value="Unassembled WGS sequence"/>
</dbReference>
<evidence type="ECO:0000313" key="3">
    <source>
        <dbReference type="Proteomes" id="UP000177913"/>
    </source>
</evidence>
<dbReference type="SUPFAM" id="SSF53756">
    <property type="entry name" value="UDP-Glycosyltransferase/glycogen phosphorylase"/>
    <property type="match status" value="1"/>
</dbReference>
<dbReference type="Gene3D" id="3.40.50.2000">
    <property type="entry name" value="Glycogen Phosphorylase B"/>
    <property type="match status" value="2"/>
</dbReference>
<evidence type="ECO:0000259" key="1">
    <source>
        <dbReference type="Pfam" id="PF00534"/>
    </source>
</evidence>
<reference evidence="2 3" key="1">
    <citation type="journal article" date="2016" name="Nat. Commun.">
        <title>Thousands of microbial genomes shed light on interconnected biogeochemical processes in an aquifer system.</title>
        <authorList>
            <person name="Anantharaman K."/>
            <person name="Brown C.T."/>
            <person name="Hug L.A."/>
            <person name="Sharon I."/>
            <person name="Castelle C.J."/>
            <person name="Probst A.J."/>
            <person name="Thomas B.C."/>
            <person name="Singh A."/>
            <person name="Wilkins M.J."/>
            <person name="Karaoz U."/>
            <person name="Brodie E.L."/>
            <person name="Williams K.H."/>
            <person name="Hubbard S.S."/>
            <person name="Banfield J.F."/>
        </authorList>
    </citation>
    <scope>NUCLEOTIDE SEQUENCE [LARGE SCALE GENOMIC DNA]</scope>
</reference>